<dbReference type="GO" id="GO:0015074">
    <property type="term" value="P:DNA integration"/>
    <property type="evidence" value="ECO:0007669"/>
    <property type="project" value="InterPro"/>
</dbReference>
<dbReference type="GO" id="GO:0006310">
    <property type="term" value="P:DNA recombination"/>
    <property type="evidence" value="ECO:0007669"/>
    <property type="project" value="UniProtKB-KW"/>
</dbReference>
<proteinExistence type="predicted"/>
<dbReference type="Pfam" id="PF00589">
    <property type="entry name" value="Phage_integrase"/>
    <property type="match status" value="1"/>
</dbReference>
<dbReference type="SUPFAM" id="SSF56349">
    <property type="entry name" value="DNA breaking-rejoining enzymes"/>
    <property type="match status" value="1"/>
</dbReference>
<evidence type="ECO:0000313" key="4">
    <source>
        <dbReference type="EMBL" id="SVB71805.1"/>
    </source>
</evidence>
<gene>
    <name evidence="4" type="ORF">METZ01_LOCUS224659</name>
</gene>
<organism evidence="4">
    <name type="scientific">marine metagenome</name>
    <dbReference type="NCBI Taxonomy" id="408172"/>
    <lineage>
        <taxon>unclassified sequences</taxon>
        <taxon>metagenomes</taxon>
        <taxon>ecological metagenomes</taxon>
    </lineage>
</organism>
<protein>
    <recommendedName>
        <fullName evidence="3">Tyr recombinase domain-containing protein</fullName>
    </recommendedName>
</protein>
<dbReference type="InterPro" id="IPR002104">
    <property type="entry name" value="Integrase_catalytic"/>
</dbReference>
<evidence type="ECO:0000256" key="1">
    <source>
        <dbReference type="ARBA" id="ARBA00023125"/>
    </source>
</evidence>
<reference evidence="4" key="1">
    <citation type="submission" date="2018-05" db="EMBL/GenBank/DDBJ databases">
        <authorList>
            <person name="Lanie J.A."/>
            <person name="Ng W.-L."/>
            <person name="Kazmierczak K.M."/>
            <person name="Andrzejewski T.M."/>
            <person name="Davidsen T.M."/>
            <person name="Wayne K.J."/>
            <person name="Tettelin H."/>
            <person name="Glass J.I."/>
            <person name="Rusch D."/>
            <person name="Podicherti R."/>
            <person name="Tsui H.-C.T."/>
            <person name="Winkler M.E."/>
        </authorList>
    </citation>
    <scope>NUCLEOTIDE SEQUENCE</scope>
</reference>
<accession>A0A382GAG5</accession>
<dbReference type="PANTHER" id="PTHR30349">
    <property type="entry name" value="PHAGE INTEGRASE-RELATED"/>
    <property type="match status" value="1"/>
</dbReference>
<dbReference type="Gene3D" id="1.10.443.10">
    <property type="entry name" value="Intergrase catalytic core"/>
    <property type="match status" value="1"/>
</dbReference>
<feature type="domain" description="Tyr recombinase" evidence="3">
    <location>
        <begin position="98"/>
        <end position="277"/>
    </location>
</feature>
<dbReference type="GO" id="GO:0003677">
    <property type="term" value="F:DNA binding"/>
    <property type="evidence" value="ECO:0007669"/>
    <property type="project" value="UniProtKB-KW"/>
</dbReference>
<keyword evidence="1" id="KW-0238">DNA-binding</keyword>
<sequence>VDANVLVGLLRLDLECRGFAETTIREYTRLAGMFLDEHHGVVEEFTRENVVRWINAGVSRSRKRWRWLSLRSLSRALREDGIIEEDPTARIAMPQEVVTPQPIVSEADLAALVAACSGNTTADVRDRALILTLASTGARRAEVAALRVVDVDLHSGTVLIRNGKGGRARTAFLDSSSRRALLKWLHRSGIGDGDHLWPGQRGKPLTGDGVRQVLERRSRRAGVSVTAHQFRRRLAARWLLDGGSEVGLRAAAGWNSGAMVARYAAMAATQVARTEHTRIFG</sequence>
<evidence type="ECO:0000256" key="2">
    <source>
        <dbReference type="ARBA" id="ARBA00023172"/>
    </source>
</evidence>
<feature type="non-terminal residue" evidence="4">
    <location>
        <position position="1"/>
    </location>
</feature>
<keyword evidence="2" id="KW-0233">DNA recombination</keyword>
<name>A0A382GAG5_9ZZZZ</name>
<dbReference type="AlphaFoldDB" id="A0A382GAG5"/>
<dbReference type="PROSITE" id="PS51898">
    <property type="entry name" value="TYR_RECOMBINASE"/>
    <property type="match status" value="1"/>
</dbReference>
<dbReference type="CDD" id="cd00397">
    <property type="entry name" value="DNA_BRE_C"/>
    <property type="match status" value="1"/>
</dbReference>
<dbReference type="InterPro" id="IPR011010">
    <property type="entry name" value="DNA_brk_join_enz"/>
</dbReference>
<dbReference type="PANTHER" id="PTHR30349:SF41">
    <property type="entry name" value="INTEGRASE_RECOMBINASE PROTEIN MJ0367-RELATED"/>
    <property type="match status" value="1"/>
</dbReference>
<dbReference type="EMBL" id="UINC01054286">
    <property type="protein sequence ID" value="SVB71805.1"/>
    <property type="molecule type" value="Genomic_DNA"/>
</dbReference>
<dbReference type="InterPro" id="IPR050090">
    <property type="entry name" value="Tyrosine_recombinase_XerCD"/>
</dbReference>
<dbReference type="InterPro" id="IPR013762">
    <property type="entry name" value="Integrase-like_cat_sf"/>
</dbReference>
<evidence type="ECO:0000259" key="3">
    <source>
        <dbReference type="PROSITE" id="PS51898"/>
    </source>
</evidence>